<organism evidence="1">
    <name type="scientific">Anguilla anguilla</name>
    <name type="common">European freshwater eel</name>
    <name type="synonym">Muraena anguilla</name>
    <dbReference type="NCBI Taxonomy" id="7936"/>
    <lineage>
        <taxon>Eukaryota</taxon>
        <taxon>Metazoa</taxon>
        <taxon>Chordata</taxon>
        <taxon>Craniata</taxon>
        <taxon>Vertebrata</taxon>
        <taxon>Euteleostomi</taxon>
        <taxon>Actinopterygii</taxon>
        <taxon>Neopterygii</taxon>
        <taxon>Teleostei</taxon>
        <taxon>Anguilliformes</taxon>
        <taxon>Anguillidae</taxon>
        <taxon>Anguilla</taxon>
    </lineage>
</organism>
<protein>
    <submittedName>
        <fullName evidence="1">Uncharacterized protein</fullName>
    </submittedName>
</protein>
<sequence>MKLVLLLTLELNRILSPANVFIYQHRRSAFSPLRFASIPCIFVTYRKVYKMHYLMKPGM</sequence>
<proteinExistence type="predicted"/>
<reference evidence="1" key="2">
    <citation type="journal article" date="2015" name="Fish Shellfish Immunol.">
        <title>Early steps in the European eel (Anguilla anguilla)-Vibrio vulnificus interaction in the gills: Role of the RtxA13 toxin.</title>
        <authorList>
            <person name="Callol A."/>
            <person name="Pajuelo D."/>
            <person name="Ebbesson L."/>
            <person name="Teles M."/>
            <person name="MacKenzie S."/>
            <person name="Amaro C."/>
        </authorList>
    </citation>
    <scope>NUCLEOTIDE SEQUENCE</scope>
</reference>
<dbReference type="EMBL" id="GBXM01108583">
    <property type="protein sequence ID" value="JAG99993.1"/>
    <property type="molecule type" value="Transcribed_RNA"/>
</dbReference>
<accession>A0A0E9P686</accession>
<dbReference type="AlphaFoldDB" id="A0A0E9P686"/>
<evidence type="ECO:0000313" key="1">
    <source>
        <dbReference type="EMBL" id="JAG99993.1"/>
    </source>
</evidence>
<reference evidence="1" key="1">
    <citation type="submission" date="2014-11" db="EMBL/GenBank/DDBJ databases">
        <authorList>
            <person name="Amaro Gonzalez C."/>
        </authorList>
    </citation>
    <scope>NUCLEOTIDE SEQUENCE</scope>
</reference>
<name>A0A0E9P686_ANGAN</name>